<evidence type="ECO:0008006" key="4">
    <source>
        <dbReference type="Google" id="ProtNLM"/>
    </source>
</evidence>
<proteinExistence type="predicted"/>
<accession>A0A1B9Y0T2</accession>
<reference evidence="2 3" key="1">
    <citation type="submission" date="2016-06" db="EMBL/GenBank/DDBJ databases">
        <title>Draft Genome Sequence of Tenacibaculum soleae UCD-KL19.</title>
        <authorList>
            <person name="Eisen J.A."/>
            <person name="Coil D.A."/>
            <person name="Lujan K.M."/>
        </authorList>
    </citation>
    <scope>NUCLEOTIDE SEQUENCE [LARGE SCALE GENOMIC DNA]</scope>
    <source>
        <strain evidence="2 3">UCD-KL19</strain>
    </source>
</reference>
<evidence type="ECO:0000313" key="2">
    <source>
        <dbReference type="EMBL" id="OCK43400.1"/>
    </source>
</evidence>
<comment type="caution">
    <text evidence="2">The sequence shown here is derived from an EMBL/GenBank/DDBJ whole genome shotgun (WGS) entry which is preliminary data.</text>
</comment>
<dbReference type="InterPro" id="IPR008969">
    <property type="entry name" value="CarboxyPept-like_regulatory"/>
</dbReference>
<name>A0A1B9Y0T2_9FLAO</name>
<evidence type="ECO:0000313" key="3">
    <source>
        <dbReference type="Proteomes" id="UP000093186"/>
    </source>
</evidence>
<protein>
    <recommendedName>
        <fullName evidence="4">TonB-dependent receptor</fullName>
    </recommendedName>
</protein>
<dbReference type="STRING" id="447689.BA195_01465"/>
<dbReference type="Proteomes" id="UP000093186">
    <property type="component" value="Unassembled WGS sequence"/>
</dbReference>
<evidence type="ECO:0000256" key="1">
    <source>
        <dbReference type="SAM" id="SignalP"/>
    </source>
</evidence>
<dbReference type="Pfam" id="PF13715">
    <property type="entry name" value="CarbopepD_reg_2"/>
    <property type="match status" value="1"/>
</dbReference>
<organism evidence="2 3">
    <name type="scientific">Tenacibaculum soleae</name>
    <dbReference type="NCBI Taxonomy" id="447689"/>
    <lineage>
        <taxon>Bacteria</taxon>
        <taxon>Pseudomonadati</taxon>
        <taxon>Bacteroidota</taxon>
        <taxon>Flavobacteriia</taxon>
        <taxon>Flavobacteriales</taxon>
        <taxon>Flavobacteriaceae</taxon>
        <taxon>Tenacibaculum</taxon>
    </lineage>
</organism>
<keyword evidence="3" id="KW-1185">Reference proteome</keyword>
<gene>
    <name evidence="2" type="ORF">BA195_01465</name>
</gene>
<feature type="signal peptide" evidence="1">
    <location>
        <begin position="1"/>
        <end position="20"/>
    </location>
</feature>
<dbReference type="EMBL" id="MAKX01000001">
    <property type="protein sequence ID" value="OCK43400.1"/>
    <property type="molecule type" value="Genomic_DNA"/>
</dbReference>
<sequence length="889" mass="102568">MLKRIIFPLLVLITVNFCSAQTVVFKGTVKDSLQNPLSYTNIIAKPKDVTKNMNFAITDEQGRYRLELTKNNAYTISISYLGYEKVEIEIIPATNSTKNFVLKEAKNQLDEVVIELPVTVKQDTIIYNTDKFVNGSERKLKNVLKKLPGVEVDKNGGVTVQGKKVTKLLVDGKKFFGGGTKLGVENIPADAVDKVEVIDNYNEVAFLKNVSDSDEMAMNIQLKEDKKRFLFGDVEAGANIGYDSFYKTNANLFYYSPKTNVNFIGNLNNIGEKTFTFKDYMNFQGGINAVFDGNFNWRGGDFSQFLENKDVLESVQRFGALNITKTVASKLDISGYAIFSHNNTQSFNEATNQYTTFLEEKESKTTSKNILAIGKFNIEYTPNIKEQWYVRTQVKKSAIERGNLTNTSINTQLDNININKENDIWYVNQNIEWHKDQSEKHTFSATANYTFDKNNPTTFWNASQSFLARIKPIIQPLNTNQASLRINQLNQNEKHHLYTVFKDFWVLNNDNHIYTTIGNTHQQEKFISNDFQLLDDGTENDFSSNGFNNTTVFKHNDFFAGVHYKFRTGIFTFKQGAYTHNYNWRVNQSTPIKKNKWVVLPDFLLKIEFNKSKKIQLNYNLKTNFSNASKLASRFYLQSYNSVFKGNPNLENELYHSARIRYSRFSLYRGLMLFANANYTKRVKGFRSAVNFDGVNRFLTIDMLDNPNESWIVRGSLRKKIKKIRYNLEGNYKASNFKQSINNSFVTNKSNDYGFDVGIETLFDKFPTIETGFRRNIGKYTSSNSTSKFTTSEPYVNIDYDFLDGFVFNLDYTHYNYQNKAENIDNKYNVANAVLSYQKEDSPWMFKLTTQNLFDTTFKQNNSFSDYLITDSKTYIMPRVVLFSIGYKL</sequence>
<dbReference type="AlphaFoldDB" id="A0A1B9Y0T2"/>
<dbReference type="Gene3D" id="2.60.40.1120">
    <property type="entry name" value="Carboxypeptidase-like, regulatory domain"/>
    <property type="match status" value="1"/>
</dbReference>
<keyword evidence="1" id="KW-0732">Signal</keyword>
<dbReference type="SUPFAM" id="SSF56935">
    <property type="entry name" value="Porins"/>
    <property type="match status" value="1"/>
</dbReference>
<feature type="chain" id="PRO_5008639963" description="TonB-dependent receptor" evidence="1">
    <location>
        <begin position="21"/>
        <end position="889"/>
    </location>
</feature>
<dbReference type="OrthoDB" id="603275at2"/>
<dbReference type="RefSeq" id="WP_068701720.1">
    <property type="nucleotide sequence ID" value="NZ_MAKX01000001.1"/>
</dbReference>
<dbReference type="SUPFAM" id="SSF49464">
    <property type="entry name" value="Carboxypeptidase regulatory domain-like"/>
    <property type="match status" value="1"/>
</dbReference>